<evidence type="ECO:0000256" key="2">
    <source>
        <dbReference type="ARBA" id="ARBA00009799"/>
    </source>
</evidence>
<dbReference type="Gene3D" id="3.40.50.1380">
    <property type="entry name" value="Methylglyoxal synthase-like domain"/>
    <property type="match status" value="1"/>
</dbReference>
<feature type="domain" description="MGS-like" evidence="13">
    <location>
        <begin position="104"/>
        <end position="244"/>
    </location>
</feature>
<organism evidence="14">
    <name type="scientific">marine sediment metagenome</name>
    <dbReference type="NCBI Taxonomy" id="412755"/>
    <lineage>
        <taxon>unclassified sequences</taxon>
        <taxon>metagenomes</taxon>
        <taxon>ecological metagenomes</taxon>
    </lineage>
</organism>
<comment type="similarity">
    <text evidence="2">Belongs to the CarB family.</text>
</comment>
<dbReference type="PANTHER" id="PTHR11405">
    <property type="entry name" value="CARBAMOYLTRANSFERASE FAMILY MEMBER"/>
    <property type="match status" value="1"/>
</dbReference>
<dbReference type="GO" id="GO:0005524">
    <property type="term" value="F:ATP binding"/>
    <property type="evidence" value="ECO:0007669"/>
    <property type="project" value="UniProtKB-KW"/>
</dbReference>
<name>X1RWI9_9ZZZZ</name>
<dbReference type="SUPFAM" id="SSF56059">
    <property type="entry name" value="Glutathione synthetase ATP-binding domain-like"/>
    <property type="match status" value="1"/>
</dbReference>
<dbReference type="UniPathway" id="UPA00070">
    <property type="reaction ID" value="UER00115"/>
</dbReference>
<keyword evidence="4" id="KW-0055">Arginine biosynthesis</keyword>
<dbReference type="Pfam" id="PF02142">
    <property type="entry name" value="MGS"/>
    <property type="match status" value="1"/>
</dbReference>
<dbReference type="PROSITE" id="PS51855">
    <property type="entry name" value="MGS"/>
    <property type="match status" value="1"/>
</dbReference>
<keyword evidence="7" id="KW-0479">Metal-binding</keyword>
<keyword evidence="9" id="KW-0067">ATP-binding</keyword>
<gene>
    <name evidence="14" type="ORF">S12H4_09864</name>
</gene>
<dbReference type="InterPro" id="IPR005483">
    <property type="entry name" value="CPSase_dom"/>
</dbReference>
<dbReference type="EMBL" id="BARW01004090">
    <property type="protein sequence ID" value="GAI59879.1"/>
    <property type="molecule type" value="Genomic_DNA"/>
</dbReference>
<dbReference type="GO" id="GO:0004088">
    <property type="term" value="F:carbamoyl-phosphate synthase (glutamine-hydrolyzing) activity"/>
    <property type="evidence" value="ECO:0007669"/>
    <property type="project" value="UniProtKB-EC"/>
</dbReference>
<evidence type="ECO:0000256" key="9">
    <source>
        <dbReference type="ARBA" id="ARBA00022840"/>
    </source>
</evidence>
<evidence type="ECO:0000256" key="12">
    <source>
        <dbReference type="ARBA" id="ARBA00023211"/>
    </source>
</evidence>
<feature type="non-terminal residue" evidence="14">
    <location>
        <position position="1"/>
    </location>
</feature>
<sequence>ANDVVYILEANPRASRTVPLVSKVCGISMVRIATQLMLGKRISDMELERLSIPHFGVKEAVFPFNMFHEVDPLLGPEMRSTGEVLGMADSFGLAFYKAQEATQLPLPSEGTVLITISEEDKPFVLPVAKQFKDIGFNIKATKGTNQFLLSHGIESESILKMQEGRPNILDSIKNGEINLVVNTPSGKQSKHDDSYIRKAAIKYKIPYITTVAAAAATVKGIAAFQKNQGQVKSLQSYHADIKKAQVVM</sequence>
<evidence type="ECO:0000256" key="7">
    <source>
        <dbReference type="ARBA" id="ARBA00022723"/>
    </source>
</evidence>
<evidence type="ECO:0000256" key="11">
    <source>
        <dbReference type="ARBA" id="ARBA00022975"/>
    </source>
</evidence>
<dbReference type="GO" id="GO:0046872">
    <property type="term" value="F:metal ion binding"/>
    <property type="evidence" value="ECO:0007669"/>
    <property type="project" value="UniProtKB-KW"/>
</dbReference>
<dbReference type="InterPro" id="IPR036914">
    <property type="entry name" value="MGS-like_dom_sf"/>
</dbReference>
<dbReference type="InterPro" id="IPR005479">
    <property type="entry name" value="CPAse_ATP-bd"/>
</dbReference>
<dbReference type="GO" id="GO:0005737">
    <property type="term" value="C:cytoplasm"/>
    <property type="evidence" value="ECO:0007669"/>
    <property type="project" value="TreeGrafter"/>
</dbReference>
<keyword evidence="10" id="KW-0460">Magnesium</keyword>
<dbReference type="PRINTS" id="PR00098">
    <property type="entry name" value="CPSASE"/>
</dbReference>
<evidence type="ECO:0000256" key="10">
    <source>
        <dbReference type="ARBA" id="ARBA00022842"/>
    </source>
</evidence>
<comment type="pathway">
    <text evidence="1">Amino-acid biosynthesis; L-arginine biosynthesis; carbamoyl phosphate from bicarbonate: step 1/1.</text>
</comment>
<keyword evidence="8" id="KW-0547">Nucleotide-binding</keyword>
<evidence type="ECO:0000256" key="4">
    <source>
        <dbReference type="ARBA" id="ARBA00022571"/>
    </source>
</evidence>
<evidence type="ECO:0000256" key="1">
    <source>
        <dbReference type="ARBA" id="ARBA00005077"/>
    </source>
</evidence>
<keyword evidence="12" id="KW-0464">Manganese</keyword>
<proteinExistence type="inferred from homology"/>
<dbReference type="EC" id="6.3.5.5" evidence="3"/>
<comment type="caution">
    <text evidence="14">The sequence shown here is derived from an EMBL/GenBank/DDBJ whole genome shotgun (WGS) entry which is preliminary data.</text>
</comment>
<evidence type="ECO:0000256" key="6">
    <source>
        <dbReference type="ARBA" id="ARBA00022605"/>
    </source>
</evidence>
<dbReference type="GO" id="GO:0044205">
    <property type="term" value="P:'de novo' UMP biosynthetic process"/>
    <property type="evidence" value="ECO:0007669"/>
    <property type="project" value="UniProtKB-UniPathway"/>
</dbReference>
<keyword evidence="5" id="KW-0436">Ligase</keyword>
<dbReference type="InterPro" id="IPR011607">
    <property type="entry name" value="MGS-like_dom"/>
</dbReference>
<evidence type="ECO:0000256" key="5">
    <source>
        <dbReference type="ARBA" id="ARBA00022598"/>
    </source>
</evidence>
<dbReference type="SUPFAM" id="SSF52335">
    <property type="entry name" value="Methylglyoxal synthase-like"/>
    <property type="match status" value="1"/>
</dbReference>
<evidence type="ECO:0000256" key="8">
    <source>
        <dbReference type="ARBA" id="ARBA00022741"/>
    </source>
</evidence>
<dbReference type="GO" id="GO:0006541">
    <property type="term" value="P:glutamine metabolic process"/>
    <property type="evidence" value="ECO:0007669"/>
    <property type="project" value="TreeGrafter"/>
</dbReference>
<keyword evidence="6" id="KW-0028">Amino-acid biosynthesis</keyword>
<evidence type="ECO:0000256" key="3">
    <source>
        <dbReference type="ARBA" id="ARBA00012738"/>
    </source>
</evidence>
<dbReference type="CDD" id="cd01424">
    <property type="entry name" value="MGS_CPS_II"/>
    <property type="match status" value="1"/>
</dbReference>
<accession>X1RWI9</accession>
<dbReference type="AlphaFoldDB" id="X1RWI9"/>
<dbReference type="PANTHER" id="PTHR11405:SF53">
    <property type="entry name" value="CARBAMOYL-PHOSPHATE SYNTHASE [AMMONIA], MITOCHONDRIAL"/>
    <property type="match status" value="1"/>
</dbReference>
<protein>
    <recommendedName>
        <fullName evidence="3">carbamoyl-phosphate synthase (glutamine-hydrolyzing)</fullName>
        <ecNumber evidence="3">6.3.5.5</ecNumber>
    </recommendedName>
</protein>
<reference evidence="14" key="1">
    <citation type="journal article" date="2014" name="Front. Microbiol.">
        <title>High frequency of phylogenetically diverse reductive dehalogenase-homologous genes in deep subseafloor sedimentary metagenomes.</title>
        <authorList>
            <person name="Kawai M."/>
            <person name="Futagami T."/>
            <person name="Toyoda A."/>
            <person name="Takaki Y."/>
            <person name="Nishi S."/>
            <person name="Hori S."/>
            <person name="Arai W."/>
            <person name="Tsubouchi T."/>
            <person name="Morono Y."/>
            <person name="Uchiyama I."/>
            <person name="Ito T."/>
            <person name="Fujiyama A."/>
            <person name="Inagaki F."/>
            <person name="Takami H."/>
        </authorList>
    </citation>
    <scope>NUCLEOTIDE SEQUENCE</scope>
    <source>
        <strain evidence="14">Expedition CK06-06</strain>
    </source>
</reference>
<evidence type="ECO:0000259" key="13">
    <source>
        <dbReference type="PROSITE" id="PS51855"/>
    </source>
</evidence>
<dbReference type="PROSITE" id="PS00867">
    <property type="entry name" value="CPSASE_2"/>
    <property type="match status" value="1"/>
</dbReference>
<dbReference type="GO" id="GO:0006526">
    <property type="term" value="P:L-arginine biosynthetic process"/>
    <property type="evidence" value="ECO:0007669"/>
    <property type="project" value="UniProtKB-KW"/>
</dbReference>
<keyword evidence="11" id="KW-0665">Pyrimidine biosynthesis</keyword>
<dbReference type="Gene3D" id="3.30.470.20">
    <property type="entry name" value="ATP-grasp fold, B domain"/>
    <property type="match status" value="1"/>
</dbReference>
<evidence type="ECO:0000313" key="14">
    <source>
        <dbReference type="EMBL" id="GAI59879.1"/>
    </source>
</evidence>
<dbReference type="InterPro" id="IPR033937">
    <property type="entry name" value="MGS_CPS_CarB"/>
</dbReference>
<dbReference type="SMART" id="SM00851">
    <property type="entry name" value="MGS"/>
    <property type="match status" value="1"/>
</dbReference>